<gene>
    <name evidence="2" type="ORF">SLS59_002171</name>
</gene>
<dbReference type="Proteomes" id="UP001521222">
    <property type="component" value="Unassembled WGS sequence"/>
</dbReference>
<sequence length="173" mass="20313">MEPELYEILAQLDFLVQRSDKRSLQDKGYGKYRNEVFDEIAKRMDNRYTASGVRKRLWQTFRYKEKFPEQSFDFIFKHGSSAFKLSGEQREGIKTHLNLVQMRHDLDQLQHEPPGRRRLRSRSLRSKSIATVQAKNLRQRSNPVGLDPFAVSRRSRNRSTGSVVNSRLSTPKV</sequence>
<comment type="caution">
    <text evidence="2">The sequence shown here is derived from an EMBL/GenBank/DDBJ whole genome shotgun (WGS) entry which is preliminary data.</text>
</comment>
<organism evidence="2 3">
    <name type="scientific">Nothophoma quercina</name>
    <dbReference type="NCBI Taxonomy" id="749835"/>
    <lineage>
        <taxon>Eukaryota</taxon>
        <taxon>Fungi</taxon>
        <taxon>Dikarya</taxon>
        <taxon>Ascomycota</taxon>
        <taxon>Pezizomycotina</taxon>
        <taxon>Dothideomycetes</taxon>
        <taxon>Pleosporomycetidae</taxon>
        <taxon>Pleosporales</taxon>
        <taxon>Pleosporineae</taxon>
        <taxon>Didymellaceae</taxon>
        <taxon>Nothophoma</taxon>
    </lineage>
</organism>
<evidence type="ECO:0008006" key="4">
    <source>
        <dbReference type="Google" id="ProtNLM"/>
    </source>
</evidence>
<feature type="region of interest" description="Disordered" evidence="1">
    <location>
        <begin position="137"/>
        <end position="173"/>
    </location>
</feature>
<evidence type="ECO:0000313" key="2">
    <source>
        <dbReference type="EMBL" id="KAL1608977.1"/>
    </source>
</evidence>
<evidence type="ECO:0000313" key="3">
    <source>
        <dbReference type="Proteomes" id="UP001521222"/>
    </source>
</evidence>
<accession>A0ABR3RX79</accession>
<dbReference type="EMBL" id="JAKIXB020000005">
    <property type="protein sequence ID" value="KAL1608977.1"/>
    <property type="molecule type" value="Genomic_DNA"/>
</dbReference>
<keyword evidence="3" id="KW-1185">Reference proteome</keyword>
<protein>
    <recommendedName>
        <fullName evidence="4">MADF domain-containing protein</fullName>
    </recommendedName>
</protein>
<reference evidence="2 3" key="1">
    <citation type="submission" date="2024-02" db="EMBL/GenBank/DDBJ databases">
        <title>De novo assembly and annotation of 12 fungi associated with fruit tree decline syndrome in Ontario, Canada.</title>
        <authorList>
            <person name="Sulman M."/>
            <person name="Ellouze W."/>
            <person name="Ilyukhin E."/>
        </authorList>
    </citation>
    <scope>NUCLEOTIDE SEQUENCE [LARGE SCALE GENOMIC DNA]</scope>
    <source>
        <strain evidence="2 3">M97-236</strain>
    </source>
</reference>
<evidence type="ECO:0000256" key="1">
    <source>
        <dbReference type="SAM" id="MobiDB-lite"/>
    </source>
</evidence>
<proteinExistence type="predicted"/>
<feature type="compositionally biased region" description="Polar residues" evidence="1">
    <location>
        <begin position="158"/>
        <end position="173"/>
    </location>
</feature>
<name>A0ABR3RX79_9PLEO</name>